<proteinExistence type="predicted"/>
<reference evidence="2 3" key="1">
    <citation type="journal article" date="2004" name="Nucleic Acids Res.">
        <title>Thermoadaptation trait revealed by the genome sequence of thermophilic Geobacillus kaustophilus.</title>
        <authorList>
            <person name="Takami H."/>
            <person name="Takaki Y."/>
            <person name="Chee G.J."/>
            <person name="Nishi S."/>
            <person name="Shimamura S."/>
            <person name="Suzuki H."/>
            <person name="Matsui S."/>
            <person name="Uchiyama I."/>
        </authorList>
    </citation>
    <scope>NUCLEOTIDE SEQUENCE [LARGE SCALE GENOMIC DNA]</scope>
    <source>
        <strain evidence="2 3">HTA426</strain>
    </source>
</reference>
<evidence type="ECO:0000313" key="2">
    <source>
        <dbReference type="EMBL" id="BAD76377.1"/>
    </source>
</evidence>
<keyword evidence="1" id="KW-1133">Transmembrane helix</keyword>
<keyword evidence="1" id="KW-0472">Membrane</keyword>
<dbReference type="TCDB" id="2.A.7.26.5">
    <property type="family name" value="the drug/metabolite transporter (dmt) superfamily"/>
</dbReference>
<dbReference type="HOGENOM" id="CLU_2379432_0_0_9"/>
<dbReference type="EMBL" id="BA000043">
    <property type="protein sequence ID" value="BAD76377.1"/>
    <property type="molecule type" value="Genomic_DNA"/>
</dbReference>
<sequence length="104" mass="11764">MVFIGNVEPLQYNRIVHSIDKEICPMLQAIVLFLLAGMAEIVGGYLIWLRLREGKPLYWGIFGGLAFGVVRCHRYLSVVSVIRPGVCCLWRGVYCSFRTVGMAR</sequence>
<dbReference type="AlphaFoldDB" id="Q5KY59"/>
<keyword evidence="3" id="KW-1185">Reference proteome</keyword>
<feature type="transmembrane region" description="Helical" evidence="1">
    <location>
        <begin position="26"/>
        <end position="49"/>
    </location>
</feature>
<evidence type="ECO:0000256" key="1">
    <source>
        <dbReference type="SAM" id="Phobius"/>
    </source>
</evidence>
<dbReference type="eggNOG" id="COG1742">
    <property type="taxonomic scope" value="Bacteria"/>
</dbReference>
<dbReference type="InterPro" id="IPR003844">
    <property type="entry name" value="UPF0060"/>
</dbReference>
<accession>Q5KY59</accession>
<dbReference type="KEGG" id="gka:GK2092"/>
<gene>
    <name evidence="2" type="ordered locus">GK2092</name>
</gene>
<dbReference type="Proteomes" id="UP000001172">
    <property type="component" value="Chromosome"/>
</dbReference>
<dbReference type="GO" id="GO:0016020">
    <property type="term" value="C:membrane"/>
    <property type="evidence" value="ECO:0007669"/>
    <property type="project" value="InterPro"/>
</dbReference>
<dbReference type="Pfam" id="PF02694">
    <property type="entry name" value="UPF0060"/>
    <property type="match status" value="1"/>
</dbReference>
<protein>
    <submittedName>
        <fullName evidence="2">Hypothetical conserved protein</fullName>
    </submittedName>
</protein>
<keyword evidence="1" id="KW-0812">Transmembrane</keyword>
<evidence type="ECO:0000313" key="3">
    <source>
        <dbReference type="Proteomes" id="UP000001172"/>
    </source>
</evidence>
<name>Q5KY59_GEOKA</name>
<organism evidence="2 3">
    <name type="scientific">Geobacillus kaustophilus (strain HTA426)</name>
    <dbReference type="NCBI Taxonomy" id="235909"/>
    <lineage>
        <taxon>Bacteria</taxon>
        <taxon>Bacillati</taxon>
        <taxon>Bacillota</taxon>
        <taxon>Bacilli</taxon>
        <taxon>Bacillales</taxon>
        <taxon>Anoxybacillaceae</taxon>
        <taxon>Geobacillus</taxon>
        <taxon>Geobacillus thermoleovorans group</taxon>
    </lineage>
</organism>
<dbReference type="STRING" id="235909.GK2092"/>